<keyword evidence="3" id="KW-0378">Hydrolase</keyword>
<keyword evidence="2" id="KW-0479">Metal-binding</keyword>
<organism evidence="3 4">
    <name type="scientific">Legionella busanensis</name>
    <dbReference type="NCBI Taxonomy" id="190655"/>
    <lineage>
        <taxon>Bacteria</taxon>
        <taxon>Pseudomonadati</taxon>
        <taxon>Pseudomonadota</taxon>
        <taxon>Gammaproteobacteria</taxon>
        <taxon>Legionellales</taxon>
        <taxon>Legionellaceae</taxon>
        <taxon>Legionella</taxon>
    </lineage>
</organism>
<dbReference type="PANTHER" id="PTHR20854:SF4">
    <property type="entry name" value="INOSITOL-1-MONOPHOSPHATASE-RELATED"/>
    <property type="match status" value="1"/>
</dbReference>
<dbReference type="EC" id="3.1.3.25" evidence="3"/>
<feature type="binding site" evidence="2">
    <location>
        <position position="84"/>
    </location>
    <ligand>
        <name>Mg(2+)</name>
        <dbReference type="ChEBI" id="CHEBI:18420"/>
        <label>1</label>
        <note>catalytic</note>
    </ligand>
</feature>
<name>A0A378JN04_9GAMM</name>
<dbReference type="GO" id="GO:0008934">
    <property type="term" value="F:inositol monophosphate 1-phosphatase activity"/>
    <property type="evidence" value="ECO:0007669"/>
    <property type="project" value="TreeGrafter"/>
</dbReference>
<dbReference type="SUPFAM" id="SSF56655">
    <property type="entry name" value="Carbohydrate phosphatase"/>
    <property type="match status" value="1"/>
</dbReference>
<dbReference type="Proteomes" id="UP000254794">
    <property type="component" value="Unassembled WGS sequence"/>
</dbReference>
<dbReference type="Gene3D" id="3.30.540.10">
    <property type="entry name" value="Fructose-1,6-Bisphosphatase, subunit A, domain 1"/>
    <property type="match status" value="1"/>
</dbReference>
<feature type="binding site" evidence="2">
    <location>
        <position position="66"/>
    </location>
    <ligand>
        <name>Mg(2+)</name>
        <dbReference type="ChEBI" id="CHEBI:18420"/>
        <label>1</label>
        <note>catalytic</note>
    </ligand>
</feature>
<dbReference type="Pfam" id="PF00459">
    <property type="entry name" value="Inositol_P"/>
    <property type="match status" value="1"/>
</dbReference>
<dbReference type="EMBL" id="UGOD01000001">
    <property type="protein sequence ID" value="STX51390.1"/>
    <property type="molecule type" value="Genomic_DNA"/>
</dbReference>
<comment type="cofactor">
    <cofactor evidence="2">
        <name>Mg(2+)</name>
        <dbReference type="ChEBI" id="CHEBI:18420"/>
    </cofactor>
</comment>
<keyword evidence="2" id="KW-0460">Magnesium</keyword>
<accession>A0A378JN04</accession>
<dbReference type="OrthoDB" id="9785695at2"/>
<dbReference type="InterPro" id="IPR000760">
    <property type="entry name" value="Inositol_monophosphatase-like"/>
</dbReference>
<evidence type="ECO:0000313" key="3">
    <source>
        <dbReference type="EMBL" id="STX51390.1"/>
    </source>
</evidence>
<dbReference type="RefSeq" id="WP_115331030.1">
    <property type="nucleotide sequence ID" value="NZ_CAAAHP010000001.1"/>
</dbReference>
<feature type="binding site" evidence="2">
    <location>
        <position position="203"/>
    </location>
    <ligand>
        <name>Mg(2+)</name>
        <dbReference type="ChEBI" id="CHEBI:18420"/>
        <label>1</label>
        <note>catalytic</note>
    </ligand>
</feature>
<comment type="similarity">
    <text evidence="1">Belongs to the inositol monophosphatase superfamily.</text>
</comment>
<dbReference type="Gene3D" id="3.40.190.80">
    <property type="match status" value="1"/>
</dbReference>
<proteinExistence type="inferred from homology"/>
<evidence type="ECO:0000256" key="2">
    <source>
        <dbReference type="PIRSR" id="PIRSR600760-2"/>
    </source>
</evidence>
<feature type="binding site" evidence="2">
    <location>
        <position position="85"/>
    </location>
    <ligand>
        <name>Mg(2+)</name>
        <dbReference type="ChEBI" id="CHEBI:18420"/>
        <label>1</label>
        <note>catalytic</note>
    </ligand>
</feature>
<reference evidence="3 4" key="1">
    <citation type="submission" date="2018-06" db="EMBL/GenBank/DDBJ databases">
        <authorList>
            <consortium name="Pathogen Informatics"/>
            <person name="Doyle S."/>
        </authorList>
    </citation>
    <scope>NUCLEOTIDE SEQUENCE [LARGE SCALE GENOMIC DNA]</scope>
    <source>
        <strain evidence="3 4">NCTC13316</strain>
    </source>
</reference>
<sequence>MDLYKLNFFEKKLMLIGDMIESWRNDQTAKNIIEPTEFKTQADLKAHELLSELIQTIFPNTIIISEEDYTHDFRPTNYWLIDPIDGTASWYNGFDGFVIQAAFIENNIPLYGAVYAPVLKKLWTARRNQGAWLNNCKLPKLIANERINLIDNYPEPKNIAGKIFNKIPITQYIECGSLGLKSCLVADGTADLFVKDVVIRDWDLAPAAVIINEVGGVLTDLTGEIISFTGSFQKNKGLIVARDKYLLKSIVKLTENQTVK</sequence>
<evidence type="ECO:0000313" key="4">
    <source>
        <dbReference type="Proteomes" id="UP000254794"/>
    </source>
</evidence>
<dbReference type="PANTHER" id="PTHR20854">
    <property type="entry name" value="INOSITOL MONOPHOSPHATASE"/>
    <property type="match status" value="1"/>
</dbReference>
<dbReference type="GO" id="GO:0006020">
    <property type="term" value="P:inositol metabolic process"/>
    <property type="evidence" value="ECO:0007669"/>
    <property type="project" value="TreeGrafter"/>
</dbReference>
<dbReference type="GO" id="GO:0007165">
    <property type="term" value="P:signal transduction"/>
    <property type="evidence" value="ECO:0007669"/>
    <property type="project" value="TreeGrafter"/>
</dbReference>
<evidence type="ECO:0000256" key="1">
    <source>
        <dbReference type="ARBA" id="ARBA00009759"/>
    </source>
</evidence>
<dbReference type="GO" id="GO:0046872">
    <property type="term" value="F:metal ion binding"/>
    <property type="evidence" value="ECO:0007669"/>
    <property type="project" value="UniProtKB-KW"/>
</dbReference>
<protein>
    <submittedName>
        <fullName evidence="3">Myo-inositol-1(Or 4)-monophosphatase</fullName>
        <ecNumber evidence="3">3.1.3.25</ecNumber>
    </submittedName>
</protein>
<gene>
    <name evidence="3" type="primary">suhB_2</name>
    <name evidence="3" type="ORF">NCTC13316_01485</name>
</gene>
<feature type="binding site" evidence="2">
    <location>
        <position position="82"/>
    </location>
    <ligand>
        <name>Mg(2+)</name>
        <dbReference type="ChEBI" id="CHEBI:18420"/>
        <label>1</label>
        <note>catalytic</note>
    </ligand>
</feature>
<dbReference type="AlphaFoldDB" id="A0A378JN04"/>
<dbReference type="PRINTS" id="PR00377">
    <property type="entry name" value="IMPHPHTASES"/>
</dbReference>
<dbReference type="CDD" id="cd01637">
    <property type="entry name" value="IMPase_like"/>
    <property type="match status" value="1"/>
</dbReference>
<keyword evidence="4" id="KW-1185">Reference proteome</keyword>